<name>A0A8W8N8H7_MAGGI</name>
<evidence type="ECO:0000256" key="8">
    <source>
        <dbReference type="ARBA" id="ARBA00023125"/>
    </source>
</evidence>
<accession>A0A8W8N8H7</accession>
<evidence type="ECO:0000256" key="12">
    <source>
        <dbReference type="PROSITE-ProRule" id="PRU00309"/>
    </source>
</evidence>
<keyword evidence="15" id="KW-1185">Reference proteome</keyword>
<sequence length="177" mass="20137">MPKEKKRTGKYCVAAGCTSTNADNISVHEFPKEIKRELRRKWINFVKTKRQDFNQPSRFSVLCELHFAPDCYPAEYRIKHSMGIEIKKKRLLPDAVPIIHLPITGTSTSSSHNTPIHNASQIHVTHMPNIGVPASASTPVRGAFRKRECLRLLDYNNAQNIETKNVETQEDAENVED</sequence>
<dbReference type="SMART" id="SM00980">
    <property type="entry name" value="THAP"/>
    <property type="match status" value="1"/>
</dbReference>
<evidence type="ECO:0000256" key="4">
    <source>
        <dbReference type="ARBA" id="ARBA00022771"/>
    </source>
</evidence>
<keyword evidence="4 12" id="KW-0863">Zinc-finger</keyword>
<evidence type="ECO:0000256" key="2">
    <source>
        <dbReference type="ARBA" id="ARBA00006177"/>
    </source>
</evidence>
<reference evidence="14" key="1">
    <citation type="submission" date="2022-08" db="UniProtKB">
        <authorList>
            <consortium name="EnsemblMetazoa"/>
        </authorList>
    </citation>
    <scope>IDENTIFICATION</scope>
    <source>
        <strain evidence="14">05x7-T-G4-1.051#20</strain>
    </source>
</reference>
<dbReference type="GO" id="GO:0005654">
    <property type="term" value="C:nucleoplasm"/>
    <property type="evidence" value="ECO:0007669"/>
    <property type="project" value="UniProtKB-SubCell"/>
</dbReference>
<keyword evidence="7" id="KW-0175">Coiled coil</keyword>
<dbReference type="InterPro" id="IPR038441">
    <property type="entry name" value="THAP_Znf_sf"/>
</dbReference>
<evidence type="ECO:0000259" key="13">
    <source>
        <dbReference type="PROSITE" id="PS50950"/>
    </source>
</evidence>
<keyword evidence="11" id="KW-0131">Cell cycle</keyword>
<dbReference type="InterPro" id="IPR006612">
    <property type="entry name" value="THAP_Znf"/>
</dbReference>
<dbReference type="Proteomes" id="UP000005408">
    <property type="component" value="Unassembled WGS sequence"/>
</dbReference>
<keyword evidence="10" id="KW-0539">Nucleus</keyword>
<evidence type="ECO:0000256" key="10">
    <source>
        <dbReference type="ARBA" id="ARBA00023242"/>
    </source>
</evidence>
<protein>
    <recommendedName>
        <fullName evidence="13">THAP-type domain-containing protein</fullName>
    </recommendedName>
</protein>
<keyword evidence="8 12" id="KW-0238">DNA-binding</keyword>
<evidence type="ECO:0000256" key="9">
    <source>
        <dbReference type="ARBA" id="ARBA00023163"/>
    </source>
</evidence>
<dbReference type="SUPFAM" id="SSF57716">
    <property type="entry name" value="Glucocorticoid receptor-like (DNA-binding domain)"/>
    <property type="match status" value="1"/>
</dbReference>
<dbReference type="Pfam" id="PF05485">
    <property type="entry name" value="THAP"/>
    <property type="match status" value="1"/>
</dbReference>
<dbReference type="InterPro" id="IPR026516">
    <property type="entry name" value="THAP1/10"/>
</dbReference>
<evidence type="ECO:0000256" key="1">
    <source>
        <dbReference type="ARBA" id="ARBA00004642"/>
    </source>
</evidence>
<keyword evidence="9" id="KW-0804">Transcription</keyword>
<keyword evidence="5" id="KW-0862">Zinc</keyword>
<evidence type="ECO:0000313" key="15">
    <source>
        <dbReference type="Proteomes" id="UP000005408"/>
    </source>
</evidence>
<organism evidence="14 15">
    <name type="scientific">Magallana gigas</name>
    <name type="common">Pacific oyster</name>
    <name type="synonym">Crassostrea gigas</name>
    <dbReference type="NCBI Taxonomy" id="29159"/>
    <lineage>
        <taxon>Eukaryota</taxon>
        <taxon>Metazoa</taxon>
        <taxon>Spiralia</taxon>
        <taxon>Lophotrochozoa</taxon>
        <taxon>Mollusca</taxon>
        <taxon>Bivalvia</taxon>
        <taxon>Autobranchia</taxon>
        <taxon>Pteriomorphia</taxon>
        <taxon>Ostreida</taxon>
        <taxon>Ostreoidea</taxon>
        <taxon>Ostreidae</taxon>
        <taxon>Magallana</taxon>
    </lineage>
</organism>
<evidence type="ECO:0000256" key="5">
    <source>
        <dbReference type="ARBA" id="ARBA00022833"/>
    </source>
</evidence>
<proteinExistence type="inferred from homology"/>
<dbReference type="PROSITE" id="PS50950">
    <property type="entry name" value="ZF_THAP"/>
    <property type="match status" value="1"/>
</dbReference>
<dbReference type="GO" id="GO:0008270">
    <property type="term" value="F:zinc ion binding"/>
    <property type="evidence" value="ECO:0007669"/>
    <property type="project" value="UniProtKB-KW"/>
</dbReference>
<evidence type="ECO:0000256" key="11">
    <source>
        <dbReference type="ARBA" id="ARBA00023306"/>
    </source>
</evidence>
<dbReference type="Gene3D" id="6.20.210.20">
    <property type="entry name" value="THAP domain"/>
    <property type="match status" value="1"/>
</dbReference>
<dbReference type="PANTHER" id="PTHR46600">
    <property type="entry name" value="THAP DOMAIN-CONTAINING"/>
    <property type="match status" value="1"/>
</dbReference>
<dbReference type="GO" id="GO:0043565">
    <property type="term" value="F:sequence-specific DNA binding"/>
    <property type="evidence" value="ECO:0007669"/>
    <property type="project" value="InterPro"/>
</dbReference>
<dbReference type="AlphaFoldDB" id="A0A8W8N8H7"/>
<comment type="similarity">
    <text evidence="2">Belongs to the THAP1 family.</text>
</comment>
<evidence type="ECO:0000256" key="3">
    <source>
        <dbReference type="ARBA" id="ARBA00022723"/>
    </source>
</evidence>
<evidence type="ECO:0000256" key="7">
    <source>
        <dbReference type="ARBA" id="ARBA00023054"/>
    </source>
</evidence>
<comment type="subcellular location">
    <subcellularLocation>
        <location evidence="1">Nucleus</location>
        <location evidence="1">Nucleoplasm</location>
    </subcellularLocation>
</comment>
<dbReference type="EnsemblMetazoa" id="G5787.1">
    <property type="protein sequence ID" value="G5787.1:cds"/>
    <property type="gene ID" value="G5787"/>
</dbReference>
<keyword evidence="6" id="KW-0805">Transcription regulation</keyword>
<evidence type="ECO:0000256" key="6">
    <source>
        <dbReference type="ARBA" id="ARBA00023015"/>
    </source>
</evidence>
<evidence type="ECO:0000313" key="14">
    <source>
        <dbReference type="EnsemblMetazoa" id="G5787.1:cds"/>
    </source>
</evidence>
<dbReference type="PANTHER" id="PTHR46600:SF1">
    <property type="entry name" value="THAP DOMAIN-CONTAINING PROTEIN 1"/>
    <property type="match status" value="1"/>
</dbReference>
<keyword evidence="3" id="KW-0479">Metal-binding</keyword>
<feature type="domain" description="THAP-type" evidence="13">
    <location>
        <begin position="1"/>
        <end position="100"/>
    </location>
</feature>